<organism evidence="1">
    <name type="scientific">uncultured Pleomorphomonas sp</name>
    <dbReference type="NCBI Taxonomy" id="442121"/>
    <lineage>
        <taxon>Bacteria</taxon>
        <taxon>Pseudomonadati</taxon>
        <taxon>Pseudomonadota</taxon>
        <taxon>Alphaproteobacteria</taxon>
        <taxon>Hyphomicrobiales</taxon>
        <taxon>Pleomorphomonadaceae</taxon>
        <taxon>Pleomorphomonas</taxon>
        <taxon>environmental samples</taxon>
    </lineage>
</organism>
<proteinExistence type="predicted"/>
<protein>
    <submittedName>
        <fullName evidence="1">Uncharacterized protein</fullName>
    </submittedName>
</protein>
<reference evidence="1" key="1">
    <citation type="submission" date="2016-08" db="EMBL/GenBank/DDBJ databases">
        <authorList>
            <person name="Seilhamer J.J."/>
        </authorList>
    </citation>
    <scope>NUCLEOTIDE SEQUENCE</scope>
    <source>
        <strain evidence="1">86</strain>
    </source>
</reference>
<gene>
    <name evidence="1" type="ORF">KL86PLE_90693</name>
</gene>
<dbReference type="EMBL" id="FMJD01000013">
    <property type="protein sequence ID" value="SCM79892.1"/>
    <property type="molecule type" value="Genomic_DNA"/>
</dbReference>
<evidence type="ECO:0000313" key="1">
    <source>
        <dbReference type="EMBL" id="SCM79892.1"/>
    </source>
</evidence>
<name>A0A212LQU7_9HYPH</name>
<dbReference type="RefSeq" id="WP_288198805.1">
    <property type="nucleotide sequence ID" value="NZ_LT608334.1"/>
</dbReference>
<sequence>MATPPRTTVATFLLIPVIGEIQPYYAPLLGVAFNSISQAITRFFDEPFEHVFVLYGGHPRDMFVGETSSINGRHIRNVRATDIYRANFVHSQYHHVSWMPGEILMPDFRYTRREILESAPAICGPAVLFPDTIVWR</sequence>
<dbReference type="AlphaFoldDB" id="A0A212LQU7"/>
<accession>A0A212LQU7</accession>